<gene>
    <name evidence="1" type="primary">EXG3_1</name>
    <name evidence="1" type="ORF">EHS25_003244</name>
</gene>
<protein>
    <submittedName>
        <fullName evidence="1">Glucan 1,3-beta-glucosidase 3</fullName>
    </submittedName>
</protein>
<evidence type="ECO:0000313" key="1">
    <source>
        <dbReference type="EMBL" id="RSH87335.1"/>
    </source>
</evidence>
<accession>A0A427Y8F0</accession>
<reference evidence="1 2" key="1">
    <citation type="submission" date="2018-11" db="EMBL/GenBank/DDBJ databases">
        <title>Genome sequence of Saitozyma podzolica DSM 27192.</title>
        <authorList>
            <person name="Aliyu H."/>
            <person name="Gorte O."/>
            <person name="Ochsenreither K."/>
        </authorList>
    </citation>
    <scope>NUCLEOTIDE SEQUENCE [LARGE SCALE GENOMIC DNA]</scope>
    <source>
        <strain evidence="1 2">DSM 27192</strain>
    </source>
</reference>
<comment type="caution">
    <text evidence="1">The sequence shown here is derived from an EMBL/GenBank/DDBJ whole genome shotgun (WGS) entry which is preliminary data.</text>
</comment>
<proteinExistence type="predicted"/>
<dbReference type="Proteomes" id="UP000279259">
    <property type="component" value="Unassembled WGS sequence"/>
</dbReference>
<evidence type="ECO:0000313" key="2">
    <source>
        <dbReference type="Proteomes" id="UP000279259"/>
    </source>
</evidence>
<dbReference type="AlphaFoldDB" id="A0A427Y8F0"/>
<organism evidence="1 2">
    <name type="scientific">Saitozyma podzolica</name>
    <dbReference type="NCBI Taxonomy" id="1890683"/>
    <lineage>
        <taxon>Eukaryota</taxon>
        <taxon>Fungi</taxon>
        <taxon>Dikarya</taxon>
        <taxon>Basidiomycota</taxon>
        <taxon>Agaricomycotina</taxon>
        <taxon>Tremellomycetes</taxon>
        <taxon>Tremellales</taxon>
        <taxon>Trimorphomycetaceae</taxon>
        <taxon>Saitozyma</taxon>
    </lineage>
</organism>
<sequence>MGFNAPDQATLEQYRNAAEKEHRDYWAANGGSPNPDSFFPGYERGWNDAKAALSSGNDTPEGDELANWAKTRSGETGQPEDSWEWEHGFKRGAADVKHAGSQ</sequence>
<keyword evidence="2" id="KW-1185">Reference proteome</keyword>
<dbReference type="OrthoDB" id="2558443at2759"/>
<dbReference type="EMBL" id="RSCD01000017">
    <property type="protein sequence ID" value="RSH87335.1"/>
    <property type="molecule type" value="Genomic_DNA"/>
</dbReference>
<name>A0A427Y8F0_9TREE</name>